<keyword evidence="5" id="KW-1185">Reference proteome</keyword>
<evidence type="ECO:0000256" key="2">
    <source>
        <dbReference type="ARBA" id="ARBA00022723"/>
    </source>
</evidence>
<gene>
    <name evidence="4" type="ORF">M422DRAFT_165084</name>
</gene>
<dbReference type="EMBL" id="KN837106">
    <property type="protein sequence ID" value="KIJ46688.1"/>
    <property type="molecule type" value="Genomic_DNA"/>
</dbReference>
<feature type="domain" description="DDE Tnp4" evidence="3">
    <location>
        <begin position="100"/>
        <end position="232"/>
    </location>
</feature>
<dbReference type="HOGENOM" id="CLU_059042_0_0_1"/>
<reference evidence="4 5" key="1">
    <citation type="submission" date="2014-06" db="EMBL/GenBank/DDBJ databases">
        <title>Evolutionary Origins and Diversification of the Mycorrhizal Mutualists.</title>
        <authorList>
            <consortium name="DOE Joint Genome Institute"/>
            <consortium name="Mycorrhizal Genomics Consortium"/>
            <person name="Kohler A."/>
            <person name="Kuo A."/>
            <person name="Nagy L.G."/>
            <person name="Floudas D."/>
            <person name="Copeland A."/>
            <person name="Barry K.W."/>
            <person name="Cichocki N."/>
            <person name="Veneault-Fourrey C."/>
            <person name="LaButti K."/>
            <person name="Lindquist E.A."/>
            <person name="Lipzen A."/>
            <person name="Lundell T."/>
            <person name="Morin E."/>
            <person name="Murat C."/>
            <person name="Riley R."/>
            <person name="Ohm R."/>
            <person name="Sun H."/>
            <person name="Tunlid A."/>
            <person name="Henrissat B."/>
            <person name="Grigoriev I.V."/>
            <person name="Hibbett D.S."/>
            <person name="Martin F."/>
        </authorList>
    </citation>
    <scope>NUCLEOTIDE SEQUENCE [LARGE SCALE GENOMIC DNA]</scope>
    <source>
        <strain evidence="4 5">SS14</strain>
    </source>
</reference>
<organism evidence="4 5">
    <name type="scientific">Sphaerobolus stellatus (strain SS14)</name>
    <dbReference type="NCBI Taxonomy" id="990650"/>
    <lineage>
        <taxon>Eukaryota</taxon>
        <taxon>Fungi</taxon>
        <taxon>Dikarya</taxon>
        <taxon>Basidiomycota</taxon>
        <taxon>Agaricomycotina</taxon>
        <taxon>Agaricomycetes</taxon>
        <taxon>Phallomycetidae</taxon>
        <taxon>Geastrales</taxon>
        <taxon>Sphaerobolaceae</taxon>
        <taxon>Sphaerobolus</taxon>
    </lineage>
</organism>
<accession>A0A0C9W4V2</accession>
<keyword evidence="2" id="KW-0479">Metal-binding</keyword>
<dbReference type="InterPro" id="IPR027806">
    <property type="entry name" value="HARBI1_dom"/>
</dbReference>
<dbReference type="AlphaFoldDB" id="A0A0C9W4V2"/>
<name>A0A0C9W4V2_SPHS4</name>
<dbReference type="OrthoDB" id="5945905at2759"/>
<comment type="cofactor">
    <cofactor evidence="1">
        <name>a divalent metal cation</name>
        <dbReference type="ChEBI" id="CHEBI:60240"/>
    </cofactor>
</comment>
<evidence type="ECO:0000259" key="3">
    <source>
        <dbReference type="Pfam" id="PF13359"/>
    </source>
</evidence>
<evidence type="ECO:0000313" key="5">
    <source>
        <dbReference type="Proteomes" id="UP000054279"/>
    </source>
</evidence>
<proteinExistence type="predicted"/>
<dbReference type="Pfam" id="PF13359">
    <property type="entry name" value="DDE_Tnp_4"/>
    <property type="match status" value="1"/>
</dbReference>
<dbReference type="Proteomes" id="UP000054279">
    <property type="component" value="Unassembled WGS sequence"/>
</dbReference>
<evidence type="ECO:0000256" key="1">
    <source>
        <dbReference type="ARBA" id="ARBA00001968"/>
    </source>
</evidence>
<sequence length="320" mass="37146">MPAYIQCEKSRNKEDRITALCMLLRRLAYPARLVDVEMQFGWEKSRFSRITYLTAAFLWQRWKHLLRFDSRRLTPAKLAWFAAAFKSKGAPLDCIAGLIDRTLQKNARPVRNQRIVYNGWKRIHCLKYHAVVSPDGLVIHVHGPVDGRRHDETVYKESGLADILDKHFWTPNHQPLFLYGDPAYSVAAHMMSPFKGPVVTQDQRAFNRAMSKIREPVEWIFKEVAQQFTFIDFSRSQKFLLSPCGLFYLVSLLLCNAHTILHYPQTPQYFACPPPTLEEYFIGGPIGDSQLDAWCLDSMWEEIEVEDNGEEDNEENMEEA</sequence>
<dbReference type="GO" id="GO:0046872">
    <property type="term" value="F:metal ion binding"/>
    <property type="evidence" value="ECO:0007669"/>
    <property type="project" value="UniProtKB-KW"/>
</dbReference>
<protein>
    <recommendedName>
        <fullName evidence="3">DDE Tnp4 domain-containing protein</fullName>
    </recommendedName>
</protein>
<evidence type="ECO:0000313" key="4">
    <source>
        <dbReference type="EMBL" id="KIJ46688.1"/>
    </source>
</evidence>